<keyword evidence="2" id="KW-1185">Reference proteome</keyword>
<name>A0A433SB76_9BURK</name>
<dbReference type="Proteomes" id="UP000286947">
    <property type="component" value="Unassembled WGS sequence"/>
</dbReference>
<organism evidence="1 2">
    <name type="scientific">Saezia sanguinis</name>
    <dbReference type="NCBI Taxonomy" id="1965230"/>
    <lineage>
        <taxon>Bacteria</taxon>
        <taxon>Pseudomonadati</taxon>
        <taxon>Pseudomonadota</taxon>
        <taxon>Betaproteobacteria</taxon>
        <taxon>Burkholderiales</taxon>
        <taxon>Saeziaceae</taxon>
        <taxon>Saezia</taxon>
    </lineage>
</organism>
<sequence length="86" mass="9805">MDTEVESKMDIPQSMQAELSRWNDGKGINLENWIRCEGSFPLAVGYASIFWPEFVQCHGYIVRKGIALETIRGFAHQQGSTRRSVE</sequence>
<protein>
    <submittedName>
        <fullName evidence="1">Uncharacterized protein</fullName>
    </submittedName>
</protein>
<accession>A0A433SB76</accession>
<comment type="caution">
    <text evidence="1">The sequence shown here is derived from an EMBL/GenBank/DDBJ whole genome shotgun (WGS) entry which is preliminary data.</text>
</comment>
<evidence type="ECO:0000313" key="1">
    <source>
        <dbReference type="EMBL" id="RUS66006.1"/>
    </source>
</evidence>
<evidence type="ECO:0000313" key="2">
    <source>
        <dbReference type="Proteomes" id="UP000286947"/>
    </source>
</evidence>
<dbReference type="AlphaFoldDB" id="A0A433SB76"/>
<gene>
    <name evidence="1" type="ORF">CUZ56_02364</name>
</gene>
<proteinExistence type="predicted"/>
<dbReference type="EMBL" id="PQSP01000007">
    <property type="protein sequence ID" value="RUS66006.1"/>
    <property type="molecule type" value="Genomic_DNA"/>
</dbReference>
<reference evidence="1 2" key="1">
    <citation type="submission" date="2018-01" db="EMBL/GenBank/DDBJ databases">
        <title>Saezia sanguinis gen. nov., sp. nov., in the order Burkholderiales isolated from human blood.</title>
        <authorList>
            <person name="Medina-Pascual M.J."/>
            <person name="Valdezate S."/>
            <person name="Monzon S."/>
            <person name="Cuesta I."/>
            <person name="Carrasco G."/>
            <person name="Villalon P."/>
            <person name="Saez-Nieto J.A."/>
        </authorList>
    </citation>
    <scope>NUCLEOTIDE SEQUENCE [LARGE SCALE GENOMIC DNA]</scope>
    <source>
        <strain evidence="1 2">CNM695-12</strain>
    </source>
</reference>